<evidence type="ECO:0000259" key="5">
    <source>
        <dbReference type="Pfam" id="PF19038"/>
    </source>
</evidence>
<name>A0A5J5CTI5_9PERO</name>
<dbReference type="PANTHER" id="PTHR12761">
    <property type="entry name" value="HERMANSKY-PUDLAK SYNDROME PROTEIN 1"/>
    <property type="match status" value="1"/>
</dbReference>
<proteinExistence type="predicted"/>
<accession>A0A5J5CTI5</accession>
<dbReference type="Proteomes" id="UP000327493">
    <property type="component" value="Chromosome 17"/>
</dbReference>
<dbReference type="PROSITE" id="PS50297">
    <property type="entry name" value="ANK_REP_REGION"/>
    <property type="match status" value="4"/>
</dbReference>
<feature type="domain" description="FUZ/MON1/HPS1 third Longin" evidence="5">
    <location>
        <begin position="549"/>
        <end position="702"/>
    </location>
</feature>
<evidence type="ECO:0000313" key="7">
    <source>
        <dbReference type="Proteomes" id="UP000327493"/>
    </source>
</evidence>
<dbReference type="GO" id="GO:0016192">
    <property type="term" value="P:vesicle-mediated transport"/>
    <property type="evidence" value="ECO:0007669"/>
    <property type="project" value="InterPro"/>
</dbReference>
<dbReference type="GO" id="GO:0031085">
    <property type="term" value="C:BLOC-3 complex"/>
    <property type="evidence" value="ECO:0007669"/>
    <property type="project" value="TreeGrafter"/>
</dbReference>
<evidence type="ECO:0000259" key="3">
    <source>
        <dbReference type="Pfam" id="PF19036"/>
    </source>
</evidence>
<dbReference type="EMBL" id="VOFY01000017">
    <property type="protein sequence ID" value="KAA8583810.1"/>
    <property type="molecule type" value="Genomic_DNA"/>
</dbReference>
<feature type="repeat" description="ANK" evidence="1">
    <location>
        <begin position="974"/>
        <end position="1006"/>
    </location>
</feature>
<gene>
    <name evidence="6" type="ORF">FQN60_015018</name>
</gene>
<feature type="region of interest" description="Disordered" evidence="2">
    <location>
        <begin position="252"/>
        <end position="298"/>
    </location>
</feature>
<organism evidence="6 7">
    <name type="scientific">Etheostoma spectabile</name>
    <name type="common">orangethroat darter</name>
    <dbReference type="NCBI Taxonomy" id="54343"/>
    <lineage>
        <taxon>Eukaryota</taxon>
        <taxon>Metazoa</taxon>
        <taxon>Chordata</taxon>
        <taxon>Craniata</taxon>
        <taxon>Vertebrata</taxon>
        <taxon>Euteleostomi</taxon>
        <taxon>Actinopterygii</taxon>
        <taxon>Neopterygii</taxon>
        <taxon>Teleostei</taxon>
        <taxon>Neoteleostei</taxon>
        <taxon>Acanthomorphata</taxon>
        <taxon>Eupercaria</taxon>
        <taxon>Perciformes</taxon>
        <taxon>Percoidei</taxon>
        <taxon>Percidae</taxon>
        <taxon>Etheostomatinae</taxon>
        <taxon>Etheostoma</taxon>
    </lineage>
</organism>
<dbReference type="Pfam" id="PF12796">
    <property type="entry name" value="Ank_2"/>
    <property type="match status" value="2"/>
</dbReference>
<feature type="repeat" description="ANK" evidence="1">
    <location>
        <begin position="875"/>
        <end position="907"/>
    </location>
</feature>
<dbReference type="InterPro" id="IPR036770">
    <property type="entry name" value="Ankyrin_rpt-contain_sf"/>
</dbReference>
<dbReference type="Pfam" id="PF19038">
    <property type="entry name" value="Fuz_longin_3"/>
    <property type="match status" value="1"/>
</dbReference>
<evidence type="ECO:0000259" key="4">
    <source>
        <dbReference type="Pfam" id="PF19037"/>
    </source>
</evidence>
<feature type="repeat" description="ANK" evidence="1">
    <location>
        <begin position="945"/>
        <end position="973"/>
    </location>
</feature>
<dbReference type="AlphaFoldDB" id="A0A5J5CTI5"/>
<evidence type="ECO:0000313" key="6">
    <source>
        <dbReference type="EMBL" id="KAA8583810.1"/>
    </source>
</evidence>
<sequence length="1037" mass="116304">MLGSSVAGNTDESAEVLFQWTDPEFQQNVQEQYRASQEEGHGLPAFEDSISTLFAPIIISCSTMVDRLCDSYTSFTTENNHIYVLHQFDECLYIAVNGDGEEGEGDLRRKIYVMKKMIDVMFGMVTLSSNLLRRELRPQDTEQRARLWKHLQSLLETYSQLRENDQSFLVEAVERLIHPTLCEQCIEFLERRLVQQLNGSVERAGEEVLHAFILIHTKLLAFYSSRNASSLSTSDLLTLIIMAQNMYPSNIDLDDTYPEDVESTSGSGPDSFYTPEPSPTDRDSSSSADKPVRGSTPVFEFVDPDVQMAEDSLQALEVPPPSPSTPRRVFLEVSLKDGLYPMMPHSMYCLPLWPGISLVMLTKIPTSAGAMSVYMFLEAFAKLEKRLSEGQEGSAATRSQPTIHDIRSKLDKFIKALGPSEIQSAQLQNVWTEFKNRAFSRGGPGFNRDLIPWCKNMKTQLCGIYRQCFLIQSGKADIPQRLSTSLQERAQTMVQEKLMDWKDFLLVKSKRNITMVSYPFSKIILLPVMPCCVNNVSGINLTYLEDFPGLIHFICVDRSTGQMIAPSLNITERNTSELGKGPLAQFIKSKIWSLVSTTRRYLQKGYSTVTLRDGDFYFCYFLWFENETGYKLEAGDIPILPDNSPPIGMLASDYYRKLLRYYSKNHQGEVVKCYELLTVHLGVIPTEIILQHCRQLASKLWEPSRNPLLAPVRSDTAPAATRSLRKNGCHEEPLHCPPPHIACSCLHSSVMEACQAEAEMQEPGPDDFRCPGAPEVGTNPRTQACPSAQTQALVLQPPQPQAAVENHRLGPRHSKMEAVVQWPANVMDHKTAIEKKDQIGSMDTAEFMNAASQGKLTVIDKYLADGGNPNVHDELKRTALHRASLEGHTAVVQMLLEKGADINFEDQLGSRAIHWACRGGSLNVVKALKSHGADLDVRDKLYSPPLHVATRTGHTAIVEYLLSCGAKINSRDREGDTALHDAVRLNRYKIVKLLIVAGADTKIQNHEGVTAMQQLKQWQFDIMETLQREVGPENTSR</sequence>
<dbReference type="PROSITE" id="PS50088">
    <property type="entry name" value="ANK_REPEAT"/>
    <property type="match status" value="4"/>
</dbReference>
<comment type="caution">
    <text evidence="6">The sequence shown here is derived from an EMBL/GenBank/DDBJ whole genome shotgun (WGS) entry which is preliminary data.</text>
</comment>
<dbReference type="Gene3D" id="1.25.40.20">
    <property type="entry name" value="Ankyrin repeat-containing domain"/>
    <property type="match status" value="2"/>
</dbReference>
<feature type="compositionally biased region" description="Acidic residues" evidence="2">
    <location>
        <begin position="252"/>
        <end position="262"/>
    </location>
</feature>
<dbReference type="Pfam" id="PF19036">
    <property type="entry name" value="Fuz_longin_1"/>
    <property type="match status" value="1"/>
</dbReference>
<keyword evidence="1" id="KW-0040">ANK repeat</keyword>
<dbReference type="Pfam" id="PF19037">
    <property type="entry name" value="Fuz_longin_2"/>
    <property type="match status" value="1"/>
</dbReference>
<dbReference type="InterPro" id="IPR043972">
    <property type="entry name" value="FUZ/MON1/HPS1_longin_1"/>
</dbReference>
<protein>
    <submittedName>
        <fullName evidence="6">Uncharacterized protein</fullName>
    </submittedName>
</protein>
<feature type="domain" description="FUZ/MON1/HPS1 second Longin" evidence="4">
    <location>
        <begin position="207"/>
        <end position="365"/>
    </location>
</feature>
<evidence type="ECO:0000256" key="1">
    <source>
        <dbReference type="PROSITE-ProRule" id="PRU00023"/>
    </source>
</evidence>
<keyword evidence="7" id="KW-1185">Reference proteome</keyword>
<feature type="repeat" description="ANK" evidence="1">
    <location>
        <begin position="908"/>
        <end position="940"/>
    </location>
</feature>
<reference evidence="6 7" key="1">
    <citation type="submission" date="2019-08" db="EMBL/GenBank/DDBJ databases">
        <title>A chromosome-level genome assembly, high-density linkage maps, and genome scans reveal the genomic architecture of hybrid incompatibilities underlying speciation via character displacement in darters (Percidae: Etheostominae).</title>
        <authorList>
            <person name="Moran R.L."/>
            <person name="Catchen J.M."/>
            <person name="Fuller R.C."/>
        </authorList>
    </citation>
    <scope>NUCLEOTIDE SEQUENCE [LARGE SCALE GENOMIC DNA]</scope>
    <source>
        <strain evidence="6">EspeVRDwgs_2016</strain>
        <tissue evidence="6">Muscle</tissue>
    </source>
</reference>
<dbReference type="InterPro" id="IPR002110">
    <property type="entry name" value="Ankyrin_rpt"/>
</dbReference>
<dbReference type="PANTHER" id="PTHR12761:SF1">
    <property type="entry name" value="BLOC-3 COMPLEX MEMBER HPS1"/>
    <property type="match status" value="1"/>
</dbReference>
<dbReference type="InterPro" id="IPR043971">
    <property type="entry name" value="FUZ/MON1/HPS1_longin_2"/>
</dbReference>
<dbReference type="InterPro" id="IPR026053">
    <property type="entry name" value="HPS1"/>
</dbReference>
<evidence type="ECO:0000256" key="2">
    <source>
        <dbReference type="SAM" id="MobiDB-lite"/>
    </source>
</evidence>
<dbReference type="GO" id="GO:1903232">
    <property type="term" value="P:melanosome assembly"/>
    <property type="evidence" value="ECO:0007669"/>
    <property type="project" value="TreeGrafter"/>
</dbReference>
<dbReference type="SUPFAM" id="SSF48403">
    <property type="entry name" value="Ankyrin repeat"/>
    <property type="match status" value="1"/>
</dbReference>
<dbReference type="GO" id="GO:0005085">
    <property type="term" value="F:guanyl-nucleotide exchange factor activity"/>
    <property type="evidence" value="ECO:0007669"/>
    <property type="project" value="TreeGrafter"/>
</dbReference>
<dbReference type="InterPro" id="IPR043970">
    <property type="entry name" value="FUZ/MON1/HPS1_longin_3"/>
</dbReference>
<feature type="domain" description="FUZ/MON1/HPS1 first Longin" evidence="3">
    <location>
        <begin position="11"/>
        <end position="161"/>
    </location>
</feature>
<dbReference type="SMART" id="SM00248">
    <property type="entry name" value="ANK"/>
    <property type="match status" value="4"/>
</dbReference>